<organism evidence="7 8">
    <name type="scientific">Ophiobolus disseminans</name>
    <dbReference type="NCBI Taxonomy" id="1469910"/>
    <lineage>
        <taxon>Eukaryota</taxon>
        <taxon>Fungi</taxon>
        <taxon>Dikarya</taxon>
        <taxon>Ascomycota</taxon>
        <taxon>Pezizomycotina</taxon>
        <taxon>Dothideomycetes</taxon>
        <taxon>Pleosporomycetidae</taxon>
        <taxon>Pleosporales</taxon>
        <taxon>Pleosporineae</taxon>
        <taxon>Phaeosphaeriaceae</taxon>
        <taxon>Ophiobolus</taxon>
    </lineage>
</organism>
<dbReference type="CDD" id="cd07216">
    <property type="entry name" value="Pat17_PNPLA8_PNPLA9_like3"/>
    <property type="match status" value="1"/>
</dbReference>
<dbReference type="Proteomes" id="UP000799424">
    <property type="component" value="Unassembled WGS sequence"/>
</dbReference>
<dbReference type="GO" id="GO:0016042">
    <property type="term" value="P:lipid catabolic process"/>
    <property type="evidence" value="ECO:0007669"/>
    <property type="project" value="UniProtKB-UniRule"/>
</dbReference>
<evidence type="ECO:0000256" key="4">
    <source>
        <dbReference type="PROSITE-ProRule" id="PRU01161"/>
    </source>
</evidence>
<reference evidence="7" key="1">
    <citation type="journal article" date="2020" name="Stud. Mycol.">
        <title>101 Dothideomycetes genomes: a test case for predicting lifestyles and emergence of pathogens.</title>
        <authorList>
            <person name="Haridas S."/>
            <person name="Albert R."/>
            <person name="Binder M."/>
            <person name="Bloem J."/>
            <person name="Labutti K."/>
            <person name="Salamov A."/>
            <person name="Andreopoulos B."/>
            <person name="Baker S."/>
            <person name="Barry K."/>
            <person name="Bills G."/>
            <person name="Bluhm B."/>
            <person name="Cannon C."/>
            <person name="Castanera R."/>
            <person name="Culley D."/>
            <person name="Daum C."/>
            <person name="Ezra D."/>
            <person name="Gonzalez J."/>
            <person name="Henrissat B."/>
            <person name="Kuo A."/>
            <person name="Liang C."/>
            <person name="Lipzen A."/>
            <person name="Lutzoni F."/>
            <person name="Magnuson J."/>
            <person name="Mondo S."/>
            <person name="Nolan M."/>
            <person name="Ohm R."/>
            <person name="Pangilinan J."/>
            <person name="Park H.-J."/>
            <person name="Ramirez L."/>
            <person name="Alfaro M."/>
            <person name="Sun H."/>
            <person name="Tritt A."/>
            <person name="Yoshinaga Y."/>
            <person name="Zwiers L.-H."/>
            <person name="Turgeon B."/>
            <person name="Goodwin S."/>
            <person name="Spatafora J."/>
            <person name="Crous P."/>
            <person name="Grigoriev I."/>
        </authorList>
    </citation>
    <scope>NUCLEOTIDE SEQUENCE</scope>
    <source>
        <strain evidence="7">CBS 113818</strain>
    </source>
</reference>
<evidence type="ECO:0000256" key="3">
    <source>
        <dbReference type="ARBA" id="ARBA00023098"/>
    </source>
</evidence>
<keyword evidence="2 4" id="KW-0442">Lipid degradation</keyword>
<dbReference type="GO" id="GO:0016020">
    <property type="term" value="C:membrane"/>
    <property type="evidence" value="ECO:0007669"/>
    <property type="project" value="TreeGrafter"/>
</dbReference>
<dbReference type="GO" id="GO:0046486">
    <property type="term" value="P:glycerolipid metabolic process"/>
    <property type="evidence" value="ECO:0007669"/>
    <property type="project" value="UniProtKB-ARBA"/>
</dbReference>
<dbReference type="SUPFAM" id="SSF52151">
    <property type="entry name" value="FabD/lysophospholipase-like"/>
    <property type="match status" value="1"/>
</dbReference>
<dbReference type="PANTHER" id="PTHR24185">
    <property type="entry name" value="CALCIUM-INDEPENDENT PHOSPHOLIPASE A2-GAMMA"/>
    <property type="match status" value="1"/>
</dbReference>
<sequence length="692" mass="75990">MDFLEPERNPNAPLRLLSLDGGGVRGLSSLMVLDDLMENIAQEEKRIGRRAQNDHSPLRPCDYFDLIGGTSTGGIIAILLSRLRLDCKQCIGIYTKLAEQIFKHDRSFKAFGMKIPTGATRFSGTVLANAIKSALKELGFSENELMWDEALFEEVPEAGDLPRDSIWADADTAQNNAVLTESPTATLKNVYAIMNQPGKPPNTPDPKDRTLYSDSPFSPTLPSRTDTWKLHSRQSVHRKDNVKGCRGFVLTSLKNALGLPRILSTYDPNDRSTKIWEALRATSAAPTFFEEMQFGTPKVSYLDGGVGFNNPCAEVDYAAKALWEGRSIGVIVSVGTGLQSIPSVQAIANWLPFGLGTDISLASALAGMATSTARVDNELKRMYNNSDTKYYRFDVDRGLANISLEQWMKEDEMAALTEQYMRDARQIRTAKQFGELMAKLSALPPRFSIAPTHFRPGISGRALLDQSFSLINLDFKTGMPLGVVSSLSDLPRMSQFRTSSPSGEGGLALDDDGRLRKIYPVAEDLDHDGRREEAAVYQCVRADNICLRTIKTGIPQGRYKVKFILAFHNTVGANVGPADVVCSVGKPFDPRTFTGRFVDVKITPDVVPVLLQPDAVRVRVGTKRYEESKGKGWQEIEGDVDVNVGLDGALGFIVSKKFREGQFVDGWSFGGVRLEPVFGGADGRVGSPRVVT</sequence>
<accession>A0A6A6ZF07</accession>
<dbReference type="OrthoDB" id="1658288at2759"/>
<feature type="region of interest" description="Disordered" evidence="5">
    <location>
        <begin position="195"/>
        <end position="225"/>
    </location>
</feature>
<dbReference type="Pfam" id="PF01734">
    <property type="entry name" value="Patatin"/>
    <property type="match status" value="1"/>
</dbReference>
<evidence type="ECO:0000313" key="7">
    <source>
        <dbReference type="EMBL" id="KAF2819711.1"/>
    </source>
</evidence>
<dbReference type="GO" id="GO:0047499">
    <property type="term" value="F:calcium-independent phospholipase A2 activity"/>
    <property type="evidence" value="ECO:0007669"/>
    <property type="project" value="TreeGrafter"/>
</dbReference>
<keyword evidence="1 4" id="KW-0378">Hydrolase</keyword>
<evidence type="ECO:0000256" key="2">
    <source>
        <dbReference type="ARBA" id="ARBA00022963"/>
    </source>
</evidence>
<feature type="short sequence motif" description="GXSXG" evidence="4">
    <location>
        <begin position="69"/>
        <end position="73"/>
    </location>
</feature>
<feature type="short sequence motif" description="DGA/G" evidence="4">
    <location>
        <begin position="303"/>
        <end position="305"/>
    </location>
</feature>
<proteinExistence type="predicted"/>
<dbReference type="InterPro" id="IPR016035">
    <property type="entry name" value="Acyl_Trfase/lysoPLipase"/>
</dbReference>
<keyword evidence="3 4" id="KW-0443">Lipid metabolism</keyword>
<protein>
    <submittedName>
        <fullName evidence="7">FabD/lysophospholipase-like protein</fullName>
    </submittedName>
</protein>
<dbReference type="InterPro" id="IPR002641">
    <property type="entry name" value="PNPLA_dom"/>
</dbReference>
<name>A0A6A6ZF07_9PLEO</name>
<evidence type="ECO:0000259" key="6">
    <source>
        <dbReference type="PROSITE" id="PS51635"/>
    </source>
</evidence>
<dbReference type="Gene3D" id="3.40.1090.10">
    <property type="entry name" value="Cytosolic phospholipase A2 catalytic domain"/>
    <property type="match status" value="1"/>
</dbReference>
<feature type="active site" description="Nucleophile" evidence="4">
    <location>
        <position position="71"/>
    </location>
</feature>
<dbReference type="AlphaFoldDB" id="A0A6A6ZF07"/>
<dbReference type="GO" id="GO:0019369">
    <property type="term" value="P:arachidonate metabolic process"/>
    <property type="evidence" value="ECO:0007669"/>
    <property type="project" value="TreeGrafter"/>
</dbReference>
<evidence type="ECO:0000256" key="1">
    <source>
        <dbReference type="ARBA" id="ARBA00022801"/>
    </source>
</evidence>
<feature type="short sequence motif" description="GXGXXG" evidence="4">
    <location>
        <begin position="21"/>
        <end position="26"/>
    </location>
</feature>
<dbReference type="PANTHER" id="PTHR24185:SF1">
    <property type="entry name" value="CALCIUM-INDEPENDENT PHOSPHOLIPASE A2-GAMMA"/>
    <property type="match status" value="1"/>
</dbReference>
<keyword evidence="8" id="KW-1185">Reference proteome</keyword>
<evidence type="ECO:0000256" key="5">
    <source>
        <dbReference type="SAM" id="MobiDB-lite"/>
    </source>
</evidence>
<feature type="active site" description="Proton acceptor" evidence="4">
    <location>
        <position position="303"/>
    </location>
</feature>
<gene>
    <name evidence="7" type="ORF">CC86DRAFT_387771</name>
</gene>
<evidence type="ECO:0000313" key="8">
    <source>
        <dbReference type="Proteomes" id="UP000799424"/>
    </source>
</evidence>
<dbReference type="PROSITE" id="PS51635">
    <property type="entry name" value="PNPLA"/>
    <property type="match status" value="1"/>
</dbReference>
<dbReference type="EMBL" id="MU006243">
    <property type="protein sequence ID" value="KAF2819711.1"/>
    <property type="molecule type" value="Genomic_DNA"/>
</dbReference>
<feature type="compositionally biased region" description="Polar residues" evidence="5">
    <location>
        <begin position="212"/>
        <end position="225"/>
    </location>
</feature>
<feature type="domain" description="PNPLA" evidence="6">
    <location>
        <begin position="17"/>
        <end position="316"/>
    </location>
</feature>